<evidence type="ECO:0000313" key="2">
    <source>
        <dbReference type="EMBL" id="QXO95431.1"/>
    </source>
</evidence>
<dbReference type="Pfam" id="PF07812">
    <property type="entry name" value="TfuA"/>
    <property type="match status" value="1"/>
</dbReference>
<name>A0A8F5VLT8_METHU</name>
<evidence type="ECO:0000259" key="1">
    <source>
        <dbReference type="Pfam" id="PF07812"/>
    </source>
</evidence>
<dbReference type="Proteomes" id="UP000694228">
    <property type="component" value="Chromosome"/>
</dbReference>
<dbReference type="AlphaFoldDB" id="A0A8F5VLT8"/>
<proteinExistence type="predicted"/>
<dbReference type="NCBIfam" id="NF033432">
    <property type="entry name" value="ThioGly_TfuA_rel"/>
    <property type="match status" value="1"/>
</dbReference>
<dbReference type="OrthoDB" id="61834at2157"/>
<accession>A0A8F5VLT8</accession>
<protein>
    <submittedName>
        <fullName evidence="2">TfuA-related McrA-glycine thioamidation protein</fullName>
    </submittedName>
</protein>
<dbReference type="InterPro" id="IPR012924">
    <property type="entry name" value="TfuA_core"/>
</dbReference>
<sequence>MHDVIIFLGPSLSVHKASEILSAEYRPPVRRVDLLEVIRMKPRIIGIIDGVFFEDAAVGHREVLEVMKHGITVVGASSMGALRAAELEPFGMIGIGEIFRMYRDGIIESDDEVALMCDPTTNMAFSEALVNIRVTVHYGEKTGFFTSDESQSIISIGKSLWYPDRSWPRILQASSFNQQRKDEILAWVKDHAIDQKQEDARKALSYIKETFYT</sequence>
<evidence type="ECO:0000313" key="3">
    <source>
        <dbReference type="Proteomes" id="UP000694228"/>
    </source>
</evidence>
<dbReference type="EMBL" id="CP077107">
    <property type="protein sequence ID" value="QXO95431.1"/>
    <property type="molecule type" value="Genomic_DNA"/>
</dbReference>
<organism evidence="2 3">
    <name type="scientific">Methanospirillum hungatei</name>
    <dbReference type="NCBI Taxonomy" id="2203"/>
    <lineage>
        <taxon>Archaea</taxon>
        <taxon>Methanobacteriati</taxon>
        <taxon>Methanobacteriota</taxon>
        <taxon>Stenosarchaea group</taxon>
        <taxon>Methanomicrobia</taxon>
        <taxon>Methanomicrobiales</taxon>
        <taxon>Methanospirillaceae</taxon>
        <taxon>Methanospirillum</taxon>
    </lineage>
</organism>
<feature type="domain" description="TfuA-like core" evidence="1">
    <location>
        <begin position="49"/>
        <end position="166"/>
    </location>
</feature>
<reference evidence="2 3" key="1">
    <citation type="submission" date="2021-06" db="EMBL/GenBank/DDBJ databases">
        <title>Complete genome sequence of the secondary alcohol utilizing methanogen Methanospirillum hungatei strain GP1.</title>
        <authorList>
            <person name="Day L.A."/>
            <person name="Costa K.C."/>
        </authorList>
    </citation>
    <scope>NUCLEOTIDE SEQUENCE [LARGE SCALE GENOMIC DNA]</scope>
    <source>
        <strain evidence="2 3">GP1</strain>
    </source>
</reference>
<gene>
    <name evidence="2" type="ORF">KSK55_03235</name>
</gene>